<dbReference type="Pfam" id="PF00596">
    <property type="entry name" value="Aldolase_II"/>
    <property type="match status" value="1"/>
</dbReference>
<evidence type="ECO:0000256" key="7">
    <source>
        <dbReference type="ARBA" id="ARBA00023235"/>
    </source>
</evidence>
<evidence type="ECO:0000256" key="8">
    <source>
        <dbReference type="ARBA" id="ARBA00023277"/>
    </source>
</evidence>
<dbReference type="InterPro" id="IPR050197">
    <property type="entry name" value="Aldolase_class_II_sugar_metab"/>
</dbReference>
<evidence type="ECO:0000313" key="10">
    <source>
        <dbReference type="EMBL" id="SHF44848.1"/>
    </source>
</evidence>
<sequence length="253" mass="27997">MNIDVSFTPDFVVNSAWKARMDVLREQVWKANMDLQKHNLVTFTWGNVSGVDRESGLVVIKPSGVAYEDLSPANMVVVNLAGQRVEGDLNPSSDTETHLELYRAYPEIGGVVHTHSMNATSWAQAGKSIPPLGTTHADYFYGHVPCTRSLSDAEIQQDYELNTGRVIVETIGTQEPLAVPGIIIKEHGPFSWGKTPDQAVHNAVVLETVAEMALKTLQINAGVEAINQTLLDKHYLRKHGKNAYYGQQEHHEK</sequence>
<dbReference type="GO" id="GO:0046872">
    <property type="term" value="F:metal ion binding"/>
    <property type="evidence" value="ECO:0007669"/>
    <property type="project" value="UniProtKB-KW"/>
</dbReference>
<evidence type="ECO:0000256" key="2">
    <source>
        <dbReference type="ARBA" id="ARBA00001947"/>
    </source>
</evidence>
<evidence type="ECO:0000259" key="9">
    <source>
        <dbReference type="SMART" id="SM01007"/>
    </source>
</evidence>
<feature type="domain" description="Class II aldolase/adducin N-terminal" evidence="9">
    <location>
        <begin position="26"/>
        <end position="214"/>
    </location>
</feature>
<dbReference type="EC" id="5.1.3.4" evidence="4"/>
<gene>
    <name evidence="10" type="ORF">SAMN02745781_02303</name>
</gene>
<dbReference type="GO" id="GO:0019323">
    <property type="term" value="P:pentose catabolic process"/>
    <property type="evidence" value="ECO:0007669"/>
    <property type="project" value="TreeGrafter"/>
</dbReference>
<keyword evidence="6" id="KW-0862">Zinc</keyword>
<keyword evidence="7" id="KW-0413">Isomerase</keyword>
<keyword evidence="11" id="KW-1185">Reference proteome</keyword>
<keyword evidence="8" id="KW-0119">Carbohydrate metabolism</keyword>
<dbReference type="Proteomes" id="UP000184159">
    <property type="component" value="Unassembled WGS sequence"/>
</dbReference>
<dbReference type="GO" id="GO:0016832">
    <property type="term" value="F:aldehyde-lyase activity"/>
    <property type="evidence" value="ECO:0007669"/>
    <property type="project" value="TreeGrafter"/>
</dbReference>
<evidence type="ECO:0000256" key="3">
    <source>
        <dbReference type="ARBA" id="ARBA00010037"/>
    </source>
</evidence>
<dbReference type="GO" id="GO:0005829">
    <property type="term" value="C:cytosol"/>
    <property type="evidence" value="ECO:0007669"/>
    <property type="project" value="TreeGrafter"/>
</dbReference>
<protein>
    <recommendedName>
        <fullName evidence="4">L-ribulose-5-phosphate 4-epimerase</fullName>
        <ecNumber evidence="4">5.1.3.4</ecNumber>
    </recommendedName>
</protein>
<evidence type="ECO:0000256" key="6">
    <source>
        <dbReference type="ARBA" id="ARBA00022833"/>
    </source>
</evidence>
<dbReference type="SMART" id="SM01007">
    <property type="entry name" value="Aldolase_II"/>
    <property type="match status" value="1"/>
</dbReference>
<dbReference type="SUPFAM" id="SSF53639">
    <property type="entry name" value="AraD/HMP-PK domain-like"/>
    <property type="match status" value="1"/>
</dbReference>
<evidence type="ECO:0000313" key="11">
    <source>
        <dbReference type="Proteomes" id="UP000184159"/>
    </source>
</evidence>
<dbReference type="GO" id="GO:0008742">
    <property type="term" value="F:L-ribulose-phosphate 4-epimerase activity"/>
    <property type="evidence" value="ECO:0007669"/>
    <property type="project" value="UniProtKB-EC"/>
</dbReference>
<evidence type="ECO:0000256" key="1">
    <source>
        <dbReference type="ARBA" id="ARBA00001726"/>
    </source>
</evidence>
<comment type="cofactor">
    <cofactor evidence="2">
        <name>Zn(2+)</name>
        <dbReference type="ChEBI" id="CHEBI:29105"/>
    </cofactor>
</comment>
<name>A0A1M5BQL5_VIBGA</name>
<dbReference type="EMBL" id="FQUH01000010">
    <property type="protein sequence ID" value="SHF44848.1"/>
    <property type="molecule type" value="Genomic_DNA"/>
</dbReference>
<dbReference type="FunFam" id="3.40.225.10:FF:000001">
    <property type="entry name" value="L-ribulose-5-phosphate 4-epimerase UlaF"/>
    <property type="match status" value="1"/>
</dbReference>
<proteinExistence type="inferred from homology"/>
<dbReference type="AlphaFoldDB" id="A0A1M5BQL5"/>
<dbReference type="PANTHER" id="PTHR22789">
    <property type="entry name" value="FUCULOSE PHOSPHATE ALDOLASE"/>
    <property type="match status" value="1"/>
</dbReference>
<dbReference type="NCBIfam" id="NF006047">
    <property type="entry name" value="PRK08193.1"/>
    <property type="match status" value="1"/>
</dbReference>
<reference evidence="11" key="1">
    <citation type="submission" date="2016-11" db="EMBL/GenBank/DDBJ databases">
        <authorList>
            <person name="Varghese N."/>
            <person name="Submissions S."/>
        </authorList>
    </citation>
    <scope>NUCLEOTIDE SEQUENCE [LARGE SCALE GENOMIC DNA]</scope>
    <source>
        <strain evidence="11">DSM 21264</strain>
    </source>
</reference>
<evidence type="ECO:0000256" key="4">
    <source>
        <dbReference type="ARBA" id="ARBA00013186"/>
    </source>
</evidence>
<evidence type="ECO:0000256" key="5">
    <source>
        <dbReference type="ARBA" id="ARBA00022723"/>
    </source>
</evidence>
<dbReference type="CDD" id="cd00398">
    <property type="entry name" value="Aldolase_II"/>
    <property type="match status" value="1"/>
</dbReference>
<dbReference type="InterPro" id="IPR036409">
    <property type="entry name" value="Aldolase_II/adducin_N_sf"/>
</dbReference>
<dbReference type="NCBIfam" id="NF009003">
    <property type="entry name" value="PRK12348.1"/>
    <property type="match status" value="1"/>
</dbReference>
<keyword evidence="5" id="KW-0479">Metal-binding</keyword>
<organism evidence="10 11">
    <name type="scientific">Vibrio gazogenes DSM 21264 = NBRC 103151</name>
    <dbReference type="NCBI Taxonomy" id="1123492"/>
    <lineage>
        <taxon>Bacteria</taxon>
        <taxon>Pseudomonadati</taxon>
        <taxon>Pseudomonadota</taxon>
        <taxon>Gammaproteobacteria</taxon>
        <taxon>Vibrionales</taxon>
        <taxon>Vibrionaceae</taxon>
        <taxon>Vibrio</taxon>
    </lineage>
</organism>
<comment type="similarity">
    <text evidence="3">Belongs to the aldolase class II family. AraD/FucA subfamily.</text>
</comment>
<dbReference type="InterPro" id="IPR001303">
    <property type="entry name" value="Aldolase_II/adducin_N"/>
</dbReference>
<accession>A0A1M5BQL5</accession>
<dbReference type="PANTHER" id="PTHR22789:SF8">
    <property type="entry name" value="L-RIBULOSE-5-PHOSPHATE 4-EPIMERASE SGBE"/>
    <property type="match status" value="1"/>
</dbReference>
<dbReference type="Gene3D" id="3.40.225.10">
    <property type="entry name" value="Class II aldolase/adducin N-terminal domain"/>
    <property type="match status" value="1"/>
</dbReference>
<comment type="catalytic activity">
    <reaction evidence="1">
        <text>L-ribulose 5-phosphate = D-xylulose 5-phosphate</text>
        <dbReference type="Rhea" id="RHEA:22368"/>
        <dbReference type="ChEBI" id="CHEBI:57737"/>
        <dbReference type="ChEBI" id="CHEBI:58226"/>
        <dbReference type="EC" id="5.1.3.4"/>
    </reaction>
</comment>